<dbReference type="Pfam" id="PF00156">
    <property type="entry name" value="Pribosyltran"/>
    <property type="match status" value="1"/>
</dbReference>
<proteinExistence type="inferred from homology"/>
<comment type="caution">
    <text evidence="4">The sequence shown here is derived from an EMBL/GenBank/DDBJ whole genome shotgun (WGS) entry which is preliminary data.</text>
</comment>
<dbReference type="Gene3D" id="3.40.50.2020">
    <property type="match status" value="1"/>
</dbReference>
<protein>
    <submittedName>
        <fullName evidence="4">Putative amidophosphoribosyltransferase</fullName>
    </submittedName>
</protein>
<dbReference type="EMBL" id="JACJIH010000001">
    <property type="protein sequence ID" value="MBA8921443.1"/>
    <property type="molecule type" value="Genomic_DNA"/>
</dbReference>
<keyword evidence="4" id="KW-0808">Transferase</keyword>
<dbReference type="PANTHER" id="PTHR47505">
    <property type="entry name" value="DNA UTILIZATION PROTEIN YHGH"/>
    <property type="match status" value="1"/>
</dbReference>
<reference evidence="4 5" key="1">
    <citation type="submission" date="2020-08" db="EMBL/GenBank/DDBJ databases">
        <title>Sequencing the genomes of 1000 actinobacteria strains.</title>
        <authorList>
            <person name="Klenk H.-P."/>
        </authorList>
    </citation>
    <scope>NUCLEOTIDE SEQUENCE [LARGE SCALE GENOMIC DNA]</scope>
    <source>
        <strain evidence="4 5">DSM 19081</strain>
    </source>
</reference>
<sequence length="348" mass="35900">MTRSSPVSAELVRALDRIWFAPLGAGLRAAVSSAAGMLSPVWCIGCAEQDVALCPPCAEDLHLLTRAPFAAEEQALALPLLLEEQEMTVLPVSAAARYEALVARSVLAFKDHGAIGLGAALGPGLARALRLALQRAAESGAPTPEPAHGPALGRAAGAESLAEPRPAAGPATGPEPTLEPEAAPGAEPGAVRPRVWWLVSPPSSLRSRLSRGFDPVQVLLRHALGATGGELDHRGRRLRPGPGLVRPSRTATLGSLNPRHARQKSRGAQARRRRSVGSIALTRRGRALLPGAEVLLVDDVLTSGSTLAELHRVLSCAGARVHGAAVFAAAPGPGAAMESSLVRASPEA</sequence>
<feature type="compositionally biased region" description="Basic residues" evidence="2">
    <location>
        <begin position="259"/>
        <end position="275"/>
    </location>
</feature>
<evidence type="ECO:0000256" key="2">
    <source>
        <dbReference type="SAM" id="MobiDB-lite"/>
    </source>
</evidence>
<evidence type="ECO:0000313" key="5">
    <source>
        <dbReference type="Proteomes" id="UP000546252"/>
    </source>
</evidence>
<dbReference type="SUPFAM" id="SSF53271">
    <property type="entry name" value="PRTase-like"/>
    <property type="match status" value="1"/>
</dbReference>
<feature type="region of interest" description="Disordered" evidence="2">
    <location>
        <begin position="137"/>
        <end position="187"/>
    </location>
</feature>
<dbReference type="InterPro" id="IPR051910">
    <property type="entry name" value="ComF/GntX_DNA_util-trans"/>
</dbReference>
<evidence type="ECO:0000313" key="4">
    <source>
        <dbReference type="EMBL" id="MBA8921443.1"/>
    </source>
</evidence>
<dbReference type="CDD" id="cd06223">
    <property type="entry name" value="PRTases_typeI"/>
    <property type="match status" value="1"/>
</dbReference>
<feature type="compositionally biased region" description="Low complexity" evidence="2">
    <location>
        <begin position="163"/>
        <end position="187"/>
    </location>
</feature>
<dbReference type="RefSeq" id="WP_182495399.1">
    <property type="nucleotide sequence ID" value="NZ_BAAAKT010000004.1"/>
</dbReference>
<name>A0A839FUA9_9MICC</name>
<dbReference type="InterPro" id="IPR000836">
    <property type="entry name" value="PRTase_dom"/>
</dbReference>
<dbReference type="AlphaFoldDB" id="A0A839FUA9"/>
<gene>
    <name evidence="4" type="ORF">HNR24_001376</name>
</gene>
<feature type="domain" description="Phosphoribosyltransferase" evidence="3">
    <location>
        <begin position="279"/>
        <end position="331"/>
    </location>
</feature>
<feature type="region of interest" description="Disordered" evidence="2">
    <location>
        <begin position="231"/>
        <end position="275"/>
    </location>
</feature>
<evidence type="ECO:0000259" key="3">
    <source>
        <dbReference type="Pfam" id="PF00156"/>
    </source>
</evidence>
<dbReference type="PANTHER" id="PTHR47505:SF1">
    <property type="entry name" value="DNA UTILIZATION PROTEIN YHGH"/>
    <property type="match status" value="1"/>
</dbReference>
<dbReference type="GO" id="GO:0016757">
    <property type="term" value="F:glycosyltransferase activity"/>
    <property type="evidence" value="ECO:0007669"/>
    <property type="project" value="UniProtKB-KW"/>
</dbReference>
<organism evidence="4 5">
    <name type="scientific">Nesterenkonia jeotgali</name>
    <dbReference type="NCBI Taxonomy" id="317018"/>
    <lineage>
        <taxon>Bacteria</taxon>
        <taxon>Bacillati</taxon>
        <taxon>Actinomycetota</taxon>
        <taxon>Actinomycetes</taxon>
        <taxon>Micrococcales</taxon>
        <taxon>Micrococcaceae</taxon>
        <taxon>Nesterenkonia</taxon>
    </lineage>
</organism>
<dbReference type="Proteomes" id="UP000546252">
    <property type="component" value="Unassembled WGS sequence"/>
</dbReference>
<keyword evidence="4" id="KW-0328">Glycosyltransferase</keyword>
<dbReference type="InterPro" id="IPR029057">
    <property type="entry name" value="PRTase-like"/>
</dbReference>
<evidence type="ECO:0000256" key="1">
    <source>
        <dbReference type="ARBA" id="ARBA00008007"/>
    </source>
</evidence>
<feature type="compositionally biased region" description="Low complexity" evidence="2">
    <location>
        <begin position="240"/>
        <end position="249"/>
    </location>
</feature>
<accession>A0A839FUA9</accession>
<comment type="similarity">
    <text evidence="1">Belongs to the ComF/GntX family.</text>
</comment>